<dbReference type="EMBL" id="LLZZ01000112">
    <property type="protein sequence ID" value="KTB05627.1"/>
    <property type="molecule type" value="Genomic_DNA"/>
</dbReference>
<dbReference type="GO" id="GO:0051123">
    <property type="term" value="P:RNA polymerase II preinitiation complex assembly"/>
    <property type="evidence" value="ECO:0007669"/>
    <property type="project" value="EnsemblFungi"/>
</dbReference>
<comment type="subcellular location">
    <subcellularLocation>
        <location evidence="1 7">Nucleus</location>
    </subcellularLocation>
</comment>
<sequence length="132" mass="15113">MVLNNDGLKEISTLLVSASDREPEVKLEKTKDNSSSDITTPPAEFIPSIFFSLHKIRKDPNNVSSQLETSTGFIRHRIKRCKALLQENEEVRNLLANSIEEWENIIADKEQQLRVKAKVLRDLDARIEKITN</sequence>
<evidence type="ECO:0000256" key="2">
    <source>
        <dbReference type="ARBA" id="ARBA00008089"/>
    </source>
</evidence>
<evidence type="ECO:0000313" key="11">
    <source>
        <dbReference type="Proteomes" id="UP000054886"/>
    </source>
</evidence>
<comment type="function">
    <text evidence="7">Component of the Mediator complex, a coactivator involved in the regulated transcription of nearly all RNA polymerase II-dependent genes. Mediator functions as a bridge to convey information from gene-specific regulatory proteins to the basal RNA polymerase II transcription machinery. Mediator is recruited to promoters by direct interactions with regulatory proteins and serves as a scaffold for the assembly of a functional preinitiation complex with RNA polymerase II and the general transcription factors.</text>
</comment>
<evidence type="ECO:0000256" key="4">
    <source>
        <dbReference type="ARBA" id="ARBA00023159"/>
    </source>
</evidence>
<protein>
    <recommendedName>
        <fullName evidence="7">Mediator of RNA polymerase II transcription subunit 9</fullName>
    </recommendedName>
    <alternativeName>
        <fullName evidence="7">Mediator complex subunit 9</fullName>
    </alternativeName>
</protein>
<dbReference type="Pfam" id="PF07544">
    <property type="entry name" value="Med9"/>
    <property type="match status" value="1"/>
</dbReference>
<dbReference type="GO" id="GO:0070847">
    <property type="term" value="C:core mediator complex"/>
    <property type="evidence" value="ECO:0007669"/>
    <property type="project" value="EnsemblFungi"/>
</dbReference>
<dbReference type="GO" id="GO:0060261">
    <property type="term" value="P:positive regulation of transcription initiation by RNA polymerase II"/>
    <property type="evidence" value="ECO:0007669"/>
    <property type="project" value="EnsemblFungi"/>
</dbReference>
<evidence type="ECO:0000256" key="6">
    <source>
        <dbReference type="ARBA" id="ARBA00023242"/>
    </source>
</evidence>
<dbReference type="GO" id="GO:0005198">
    <property type="term" value="F:structural molecule activity"/>
    <property type="evidence" value="ECO:0007669"/>
    <property type="project" value="EnsemblFungi"/>
</dbReference>
<organism evidence="10 11">
    <name type="scientific">Candida glabrata</name>
    <name type="common">Yeast</name>
    <name type="synonym">Torulopsis glabrata</name>
    <dbReference type="NCBI Taxonomy" id="5478"/>
    <lineage>
        <taxon>Eukaryota</taxon>
        <taxon>Fungi</taxon>
        <taxon>Dikarya</taxon>
        <taxon>Ascomycota</taxon>
        <taxon>Saccharomycotina</taxon>
        <taxon>Saccharomycetes</taxon>
        <taxon>Saccharomycetales</taxon>
        <taxon>Saccharomycetaceae</taxon>
        <taxon>Nakaseomyces</taxon>
    </lineage>
</organism>
<dbReference type="GO" id="GO:0000122">
    <property type="term" value="P:negative regulation of transcription by RNA polymerase II"/>
    <property type="evidence" value="ECO:0007669"/>
    <property type="project" value="EnsemblFungi"/>
</dbReference>
<keyword evidence="6 7" id="KW-0539">Nucleus</keyword>
<keyword evidence="8" id="KW-0175">Coiled coil</keyword>
<dbReference type="CDD" id="cd21431">
    <property type="entry name" value="Med9-C"/>
    <property type="match status" value="1"/>
</dbReference>
<evidence type="ECO:0000256" key="1">
    <source>
        <dbReference type="ARBA" id="ARBA00004123"/>
    </source>
</evidence>
<comment type="similarity">
    <text evidence="2 7">Belongs to the Mediator complex subunit 9 family.</text>
</comment>
<dbReference type="VEuPathDB" id="FungiDB:GVI51_I05511"/>
<accession>A0A0W0CPA4</accession>
<name>A0A0W0CPA4_CANGB</name>
<dbReference type="GO" id="GO:0032968">
    <property type="term" value="P:positive regulation of transcription elongation by RNA polymerase II"/>
    <property type="evidence" value="ECO:0007669"/>
    <property type="project" value="EnsemblFungi"/>
</dbReference>
<gene>
    <name evidence="7" type="primary">MED9</name>
    <name evidence="10" type="ORF">AO440_002583</name>
</gene>
<comment type="subunit">
    <text evidence="7">Component of the Mediator complex.</text>
</comment>
<reference evidence="10 11" key="1">
    <citation type="submission" date="2015-10" db="EMBL/GenBank/DDBJ databases">
        <title>Draft genomes sequences of Candida glabrata isolates 1A, 1B, 2A, 2B, 3A and 3B.</title>
        <authorList>
            <person name="Haavelsrud O.E."/>
            <person name="Gaustad P."/>
        </authorList>
    </citation>
    <scope>NUCLEOTIDE SEQUENCE [LARGE SCALE GENOMIC DNA]</scope>
    <source>
        <strain evidence="10">910700640</strain>
    </source>
</reference>
<evidence type="ECO:0000256" key="3">
    <source>
        <dbReference type="ARBA" id="ARBA00023015"/>
    </source>
</evidence>
<evidence type="ECO:0000256" key="5">
    <source>
        <dbReference type="ARBA" id="ARBA00023163"/>
    </source>
</evidence>
<evidence type="ECO:0000256" key="8">
    <source>
        <dbReference type="SAM" id="Coils"/>
    </source>
</evidence>
<dbReference type="VEuPathDB" id="FungiDB:GWK60_I01177"/>
<proteinExistence type="inferred from homology"/>
<comment type="caution">
    <text evidence="10">The sequence shown here is derived from an EMBL/GenBank/DDBJ whole genome shotgun (WGS) entry which is preliminary data.</text>
</comment>
<keyword evidence="5 7" id="KW-0804">Transcription</keyword>
<evidence type="ECO:0000256" key="9">
    <source>
        <dbReference type="SAM" id="MobiDB-lite"/>
    </source>
</evidence>
<feature type="coiled-coil region" evidence="8">
    <location>
        <begin position="81"/>
        <end position="112"/>
    </location>
</feature>
<dbReference type="VEuPathDB" id="FungiDB:B1J91_I05742g"/>
<dbReference type="GO" id="GO:0005829">
    <property type="term" value="C:cytosol"/>
    <property type="evidence" value="ECO:0007669"/>
    <property type="project" value="EnsemblFungi"/>
</dbReference>
<dbReference type="InterPro" id="IPR011425">
    <property type="entry name" value="Med9"/>
</dbReference>
<dbReference type="AlphaFoldDB" id="A0A0W0CPA4"/>
<dbReference type="Proteomes" id="UP000054886">
    <property type="component" value="Unassembled WGS sequence"/>
</dbReference>
<keyword evidence="3 7" id="KW-0805">Transcription regulation</keyword>
<evidence type="ECO:0000256" key="7">
    <source>
        <dbReference type="RuleBase" id="RU364145"/>
    </source>
</evidence>
<dbReference type="GO" id="GO:0003713">
    <property type="term" value="F:transcription coactivator activity"/>
    <property type="evidence" value="ECO:0007669"/>
    <property type="project" value="EnsemblFungi"/>
</dbReference>
<dbReference type="VEuPathDB" id="FungiDB:CAGL0I05742g"/>
<keyword evidence="4 7" id="KW-0010">Activator</keyword>
<dbReference type="GO" id="GO:0016592">
    <property type="term" value="C:mediator complex"/>
    <property type="evidence" value="ECO:0007669"/>
    <property type="project" value="InterPro"/>
</dbReference>
<feature type="compositionally biased region" description="Basic and acidic residues" evidence="9">
    <location>
        <begin position="21"/>
        <end position="34"/>
    </location>
</feature>
<feature type="region of interest" description="Disordered" evidence="9">
    <location>
        <begin position="21"/>
        <end position="40"/>
    </location>
</feature>
<evidence type="ECO:0000313" key="10">
    <source>
        <dbReference type="EMBL" id="KTB05627.1"/>
    </source>
</evidence>